<dbReference type="InterPro" id="IPR005110">
    <property type="entry name" value="MoeA_linker/N"/>
</dbReference>
<dbReference type="Gene3D" id="2.170.190.11">
    <property type="entry name" value="Molybdopterin biosynthesis moea protein, domain 3"/>
    <property type="match status" value="1"/>
</dbReference>
<dbReference type="InterPro" id="IPR038987">
    <property type="entry name" value="MoeA-like"/>
</dbReference>
<dbReference type="GO" id="GO:0046872">
    <property type="term" value="F:metal ion binding"/>
    <property type="evidence" value="ECO:0007669"/>
    <property type="project" value="UniProtKB-UniRule"/>
</dbReference>
<dbReference type="Proteomes" id="UP000799440">
    <property type="component" value="Unassembled WGS sequence"/>
</dbReference>
<dbReference type="PANTHER" id="PTHR10192">
    <property type="entry name" value="MOLYBDOPTERIN BIOSYNTHESIS PROTEIN"/>
    <property type="match status" value="1"/>
</dbReference>
<comment type="catalytic activity">
    <reaction evidence="5">
        <text>adenylyl-molybdopterin + molybdate = Mo-molybdopterin + AMP + H(+)</text>
        <dbReference type="Rhea" id="RHEA:35047"/>
        <dbReference type="ChEBI" id="CHEBI:15378"/>
        <dbReference type="ChEBI" id="CHEBI:36264"/>
        <dbReference type="ChEBI" id="CHEBI:62727"/>
        <dbReference type="ChEBI" id="CHEBI:71302"/>
        <dbReference type="ChEBI" id="CHEBI:456215"/>
    </reaction>
</comment>
<dbReference type="NCBIfam" id="TIGR00177">
    <property type="entry name" value="molyb_syn"/>
    <property type="match status" value="2"/>
</dbReference>
<dbReference type="InterPro" id="IPR036425">
    <property type="entry name" value="MoaB/Mog-like_dom_sf"/>
</dbReference>
<dbReference type="Pfam" id="PF03454">
    <property type="entry name" value="MoeA_C"/>
    <property type="match status" value="1"/>
</dbReference>
<comment type="function">
    <text evidence="5">Catalyzes two steps in the biosynthesis of the molybdenum cofactor. In the first step, molybdopterin is adenylated. Subsequently, molybdate is inserted into adenylated molybdopterin and AMP is released.</text>
</comment>
<evidence type="ECO:0000256" key="6">
    <source>
        <dbReference type="SAM" id="MobiDB-lite"/>
    </source>
</evidence>
<name>A0A6A6V373_9PLEO</name>
<accession>A0A6A6V373</accession>
<keyword evidence="5" id="KW-0808">Transferase</keyword>
<evidence type="ECO:0000256" key="3">
    <source>
        <dbReference type="ARBA" id="ARBA00008339"/>
    </source>
</evidence>
<comment type="catalytic activity">
    <reaction evidence="5">
        <text>molybdopterin + ATP + H(+) = adenylyl-molybdopterin + diphosphate</text>
        <dbReference type="Rhea" id="RHEA:31331"/>
        <dbReference type="ChEBI" id="CHEBI:15378"/>
        <dbReference type="ChEBI" id="CHEBI:30616"/>
        <dbReference type="ChEBI" id="CHEBI:33019"/>
        <dbReference type="ChEBI" id="CHEBI:58698"/>
        <dbReference type="ChEBI" id="CHEBI:62727"/>
    </reaction>
</comment>
<evidence type="ECO:0000256" key="4">
    <source>
        <dbReference type="ARBA" id="ARBA00023150"/>
    </source>
</evidence>
<feature type="region of interest" description="Disordered" evidence="6">
    <location>
        <begin position="177"/>
        <end position="245"/>
    </location>
</feature>
<dbReference type="CDD" id="cd00887">
    <property type="entry name" value="MoeA"/>
    <property type="match status" value="1"/>
</dbReference>
<evidence type="ECO:0000259" key="7">
    <source>
        <dbReference type="SMART" id="SM00852"/>
    </source>
</evidence>
<dbReference type="PROSITE" id="PS01079">
    <property type="entry name" value="MOCF_BIOSYNTHESIS_2"/>
    <property type="match status" value="1"/>
</dbReference>
<dbReference type="OrthoDB" id="4349954at2759"/>
<dbReference type="FunFam" id="3.40.980.10:FF:000011">
    <property type="entry name" value="Molybdopterin molybdenumtransferase"/>
    <property type="match status" value="1"/>
</dbReference>
<dbReference type="SUPFAM" id="SSF63882">
    <property type="entry name" value="MoeA N-terminal region -like"/>
    <property type="match status" value="1"/>
</dbReference>
<dbReference type="Pfam" id="PF03453">
    <property type="entry name" value="MoeA_N"/>
    <property type="match status" value="1"/>
</dbReference>
<comment type="similarity">
    <text evidence="3">In the C-terminal section; belongs to the MoeA family.</text>
</comment>
<comment type="similarity">
    <text evidence="5">Belongs to the MoeA family.</text>
</comment>
<evidence type="ECO:0000256" key="5">
    <source>
        <dbReference type="RuleBase" id="RU365090"/>
    </source>
</evidence>
<dbReference type="Gene3D" id="3.90.105.10">
    <property type="entry name" value="Molybdopterin biosynthesis moea protein, domain 2"/>
    <property type="match status" value="1"/>
</dbReference>
<keyword evidence="5" id="KW-0460">Magnesium</keyword>
<organism evidence="8 9">
    <name type="scientific">Sporormia fimetaria CBS 119925</name>
    <dbReference type="NCBI Taxonomy" id="1340428"/>
    <lineage>
        <taxon>Eukaryota</taxon>
        <taxon>Fungi</taxon>
        <taxon>Dikarya</taxon>
        <taxon>Ascomycota</taxon>
        <taxon>Pezizomycotina</taxon>
        <taxon>Dothideomycetes</taxon>
        <taxon>Pleosporomycetidae</taxon>
        <taxon>Pleosporales</taxon>
        <taxon>Sporormiaceae</taxon>
        <taxon>Sporormia</taxon>
    </lineage>
</organism>
<feature type="domain" description="MoaB/Mog" evidence="7">
    <location>
        <begin position="436"/>
        <end position="586"/>
    </location>
</feature>
<evidence type="ECO:0000313" key="8">
    <source>
        <dbReference type="EMBL" id="KAF2744299.1"/>
    </source>
</evidence>
<dbReference type="GO" id="GO:0061599">
    <property type="term" value="F:molybdopterin molybdotransferase activity"/>
    <property type="evidence" value="ECO:0007669"/>
    <property type="project" value="UniProtKB-UniRule"/>
</dbReference>
<dbReference type="GO" id="GO:0061598">
    <property type="term" value="F:molybdopterin adenylyltransferase activity"/>
    <property type="evidence" value="ECO:0007669"/>
    <property type="project" value="UniProtKB-UniRule"/>
</dbReference>
<comment type="pathway">
    <text evidence="1 5">Cofactor biosynthesis; molybdopterin biosynthesis.</text>
</comment>
<dbReference type="SUPFAM" id="SSF63867">
    <property type="entry name" value="MoeA C-terminal domain-like"/>
    <property type="match status" value="1"/>
</dbReference>
<dbReference type="Gene3D" id="2.40.340.10">
    <property type="entry name" value="MoeA, C-terminal, domain IV"/>
    <property type="match status" value="1"/>
</dbReference>
<reference evidence="8" key="1">
    <citation type="journal article" date="2020" name="Stud. Mycol.">
        <title>101 Dothideomycetes genomes: a test case for predicting lifestyles and emergence of pathogens.</title>
        <authorList>
            <person name="Haridas S."/>
            <person name="Albert R."/>
            <person name="Binder M."/>
            <person name="Bloem J."/>
            <person name="Labutti K."/>
            <person name="Salamov A."/>
            <person name="Andreopoulos B."/>
            <person name="Baker S."/>
            <person name="Barry K."/>
            <person name="Bills G."/>
            <person name="Bluhm B."/>
            <person name="Cannon C."/>
            <person name="Castanera R."/>
            <person name="Culley D."/>
            <person name="Daum C."/>
            <person name="Ezra D."/>
            <person name="Gonzalez J."/>
            <person name="Henrissat B."/>
            <person name="Kuo A."/>
            <person name="Liang C."/>
            <person name="Lipzen A."/>
            <person name="Lutzoni F."/>
            <person name="Magnuson J."/>
            <person name="Mondo S."/>
            <person name="Nolan M."/>
            <person name="Ohm R."/>
            <person name="Pangilinan J."/>
            <person name="Park H.-J."/>
            <person name="Ramirez L."/>
            <person name="Alfaro M."/>
            <person name="Sun H."/>
            <person name="Tritt A."/>
            <person name="Yoshinaga Y."/>
            <person name="Zwiers L.-H."/>
            <person name="Turgeon B."/>
            <person name="Goodwin S."/>
            <person name="Spatafora J."/>
            <person name="Crous P."/>
            <person name="Grigoriev I."/>
        </authorList>
    </citation>
    <scope>NUCLEOTIDE SEQUENCE</scope>
    <source>
        <strain evidence="8">CBS 119925</strain>
    </source>
</reference>
<evidence type="ECO:0000256" key="1">
    <source>
        <dbReference type="ARBA" id="ARBA00005046"/>
    </source>
</evidence>
<sequence>MSNTKLKAAILIVSETASKDPSTDRCIPILKQVFAELGNGQWEVAVAEIVPDSVLDIQNFVRAWTDREDAANLIVTSGGTGFAVKDVTPEAVTILLDRQAPGLVHGMLASSYAVTPFALMARPVAGVRKKTLILTFPGSPKGAKENLEAVLKLLPHACVQAAGAESRPLHVGGVKKLEQESGVSSQATKFGSASGHHHHHHHHGHGHGHSHGHGGHAVPKAHTKPEDRPQSNDPSAGPTRRYRSSPYPMLSVTEALDLIAQHTPEPAVQKVPVDMRLAGAVLAEDVKAAESVPAFRASIVDGYAIHIPKEVKFTKGTYPVALVSHAQPGEVPELKENEIARITTGAPLPPGADAVIMVEDTVLQEMTENGKEEKTVEILTDEIVAGENVREVGSDVKQGDTILKKGEGITVVGGEFGLLASVGTFEVSIYKRPVVGVLSTGDEIIPHDRPGSLRLGEVRDTNRPTLLTAVQNHKFKAVDLGIVSDKPGKLEETLRTAFRQADVLITTGGVSMGELDLLKPTIERALGGTIHFGRVAMKPGKPTTFASIPFKTSSGERVIKHIFALPGNPASAVVTFHLFVLPFLQRMAGISPTGLPKVKVVLEEDVKLDRMRPEYHRAVVCGREDGRLGAWSTGGQRSSRIGSFKGANALLCLPAGEGSRRKGEMVDALLMGHIGHVSQEEVRGRRYGDVVPGRQC</sequence>
<dbReference type="SMART" id="SM00852">
    <property type="entry name" value="MoCF_biosynth"/>
    <property type="match status" value="2"/>
</dbReference>
<keyword evidence="5" id="KW-0500">Molybdenum</keyword>
<dbReference type="GO" id="GO:0005829">
    <property type="term" value="C:cytosol"/>
    <property type="evidence" value="ECO:0007669"/>
    <property type="project" value="TreeGrafter"/>
</dbReference>
<dbReference type="Pfam" id="PF00994">
    <property type="entry name" value="MoCF_biosynth"/>
    <property type="match status" value="2"/>
</dbReference>
<dbReference type="InterPro" id="IPR036135">
    <property type="entry name" value="MoeA_linker/N_sf"/>
</dbReference>
<dbReference type="GO" id="GO:0006777">
    <property type="term" value="P:Mo-molybdopterin cofactor biosynthetic process"/>
    <property type="evidence" value="ECO:0007669"/>
    <property type="project" value="UniProtKB-UniRule"/>
</dbReference>
<comment type="similarity">
    <text evidence="2">In the N-terminal section; belongs to the MoaB/Mog family.</text>
</comment>
<dbReference type="Gene3D" id="3.40.980.10">
    <property type="entry name" value="MoaB/Mog-like domain"/>
    <property type="match status" value="2"/>
</dbReference>
<protein>
    <recommendedName>
        <fullName evidence="7">MoaB/Mog domain-containing protein</fullName>
    </recommendedName>
</protein>
<dbReference type="FunFam" id="2.170.190.11:FF:000002">
    <property type="entry name" value="Molybdopterin molybdenumtransferase"/>
    <property type="match status" value="1"/>
</dbReference>
<dbReference type="NCBIfam" id="NF045515">
    <property type="entry name" value="Glp_gephyrin"/>
    <property type="match status" value="1"/>
</dbReference>
<evidence type="ECO:0000313" key="9">
    <source>
        <dbReference type="Proteomes" id="UP000799440"/>
    </source>
</evidence>
<dbReference type="InterPro" id="IPR005111">
    <property type="entry name" value="MoeA_C_domain_IV"/>
</dbReference>
<dbReference type="InterPro" id="IPR036688">
    <property type="entry name" value="MoeA_C_domain_IV_sf"/>
</dbReference>
<dbReference type="InterPro" id="IPR008284">
    <property type="entry name" value="MoCF_biosynth_CS"/>
</dbReference>
<dbReference type="SUPFAM" id="SSF53218">
    <property type="entry name" value="Molybdenum cofactor biosynthesis proteins"/>
    <property type="match status" value="2"/>
</dbReference>
<dbReference type="GO" id="GO:0005524">
    <property type="term" value="F:ATP binding"/>
    <property type="evidence" value="ECO:0007669"/>
    <property type="project" value="UniProtKB-UniRule"/>
</dbReference>
<evidence type="ECO:0000256" key="2">
    <source>
        <dbReference type="ARBA" id="ARBA00007589"/>
    </source>
</evidence>
<gene>
    <name evidence="8" type="ORF">M011DRAFT_470712</name>
</gene>
<feature type="compositionally biased region" description="Basic residues" evidence="6">
    <location>
        <begin position="195"/>
        <end position="222"/>
    </location>
</feature>
<dbReference type="UniPathway" id="UPA00344"/>
<keyword evidence="4 5" id="KW-0501">Molybdenum cofactor biosynthesis</keyword>
<feature type="domain" description="MoaB/Mog" evidence="7">
    <location>
        <begin position="9"/>
        <end position="157"/>
    </location>
</feature>
<keyword evidence="9" id="KW-1185">Reference proteome</keyword>
<dbReference type="PANTHER" id="PTHR10192:SF5">
    <property type="entry name" value="GEPHYRIN"/>
    <property type="match status" value="1"/>
</dbReference>
<proteinExistence type="inferred from homology"/>
<dbReference type="EMBL" id="MU006590">
    <property type="protein sequence ID" value="KAF2744299.1"/>
    <property type="molecule type" value="Genomic_DNA"/>
</dbReference>
<keyword evidence="5" id="KW-0479">Metal-binding</keyword>
<comment type="cofactor">
    <cofactor evidence="5">
        <name>Mg(2+)</name>
        <dbReference type="ChEBI" id="CHEBI:18420"/>
    </cofactor>
</comment>
<dbReference type="InterPro" id="IPR001453">
    <property type="entry name" value="MoaB/Mog_dom"/>
</dbReference>
<dbReference type="CDD" id="cd00886">
    <property type="entry name" value="MogA_MoaB"/>
    <property type="match status" value="1"/>
</dbReference>
<dbReference type="AlphaFoldDB" id="A0A6A6V373"/>